<protein>
    <recommendedName>
        <fullName evidence="2">Response regulatory domain-containing protein</fullName>
    </recommendedName>
</protein>
<organism evidence="3 4">
    <name type="scientific">Christiangramia salexigens</name>
    <dbReference type="NCBI Taxonomy" id="1913577"/>
    <lineage>
        <taxon>Bacteria</taxon>
        <taxon>Pseudomonadati</taxon>
        <taxon>Bacteroidota</taxon>
        <taxon>Flavobacteriia</taxon>
        <taxon>Flavobacteriales</taxon>
        <taxon>Flavobacteriaceae</taxon>
        <taxon>Christiangramia</taxon>
    </lineage>
</organism>
<dbReference type="STRING" id="1913577.LPB144_02230"/>
<dbReference type="Gene3D" id="3.40.50.2300">
    <property type="match status" value="1"/>
</dbReference>
<evidence type="ECO:0000259" key="2">
    <source>
        <dbReference type="PROSITE" id="PS50110"/>
    </source>
</evidence>
<dbReference type="EMBL" id="CP018153">
    <property type="protein sequence ID" value="APG59300.1"/>
    <property type="molecule type" value="Genomic_DNA"/>
</dbReference>
<feature type="domain" description="Response regulatory" evidence="2">
    <location>
        <begin position="5"/>
        <end position="128"/>
    </location>
</feature>
<evidence type="ECO:0000313" key="3">
    <source>
        <dbReference type="EMBL" id="APG59300.1"/>
    </source>
</evidence>
<sequence>MALLRTVIIDDDDIVTFLQKKQVTKSGLDTEPLVFHDGQEALDFIGNNTSNDMDYLLMLDINMPNMSGWEFLNLLKDIPGNEKCHVVMVTSSIDRKDKRQAANDSHVVDFIEKPVSARNCIKLKGIETLSKYFSED</sequence>
<dbReference type="KEGG" id="grl:LPB144_02230"/>
<gene>
    <name evidence="3" type="ORF">LPB144_02230</name>
</gene>
<feature type="modified residue" description="4-aspartylphosphate" evidence="1">
    <location>
        <position position="60"/>
    </location>
</feature>
<dbReference type="InterPro" id="IPR001789">
    <property type="entry name" value="Sig_transdc_resp-reg_receiver"/>
</dbReference>
<dbReference type="PROSITE" id="PS50110">
    <property type="entry name" value="RESPONSE_REGULATORY"/>
    <property type="match status" value="1"/>
</dbReference>
<dbReference type="AlphaFoldDB" id="A0A1L3J2G3"/>
<name>A0A1L3J2G3_9FLAO</name>
<dbReference type="RefSeq" id="WP_072551956.1">
    <property type="nucleotide sequence ID" value="NZ_CP018153.1"/>
</dbReference>
<accession>A0A1L3J2G3</accession>
<dbReference type="SUPFAM" id="SSF52172">
    <property type="entry name" value="CheY-like"/>
    <property type="match status" value="1"/>
</dbReference>
<reference evidence="3 4" key="1">
    <citation type="submission" date="2016-11" db="EMBL/GenBank/DDBJ databases">
        <title>Gramella sp. LPB0144 isolated from marine environment.</title>
        <authorList>
            <person name="Kim E."/>
            <person name="Yi H."/>
        </authorList>
    </citation>
    <scope>NUCLEOTIDE SEQUENCE [LARGE SCALE GENOMIC DNA]</scope>
    <source>
        <strain evidence="3 4">LPB0144</strain>
    </source>
</reference>
<proteinExistence type="predicted"/>
<keyword evidence="4" id="KW-1185">Reference proteome</keyword>
<dbReference type="InterPro" id="IPR052893">
    <property type="entry name" value="TCS_response_regulator"/>
</dbReference>
<dbReference type="PANTHER" id="PTHR44520:SF2">
    <property type="entry name" value="RESPONSE REGULATOR RCP1"/>
    <property type="match status" value="1"/>
</dbReference>
<dbReference type="SMART" id="SM00448">
    <property type="entry name" value="REC"/>
    <property type="match status" value="1"/>
</dbReference>
<dbReference type="GO" id="GO:0000160">
    <property type="term" value="P:phosphorelay signal transduction system"/>
    <property type="evidence" value="ECO:0007669"/>
    <property type="project" value="InterPro"/>
</dbReference>
<dbReference type="Pfam" id="PF00072">
    <property type="entry name" value="Response_reg"/>
    <property type="match status" value="1"/>
</dbReference>
<evidence type="ECO:0000256" key="1">
    <source>
        <dbReference type="PROSITE-ProRule" id="PRU00169"/>
    </source>
</evidence>
<dbReference type="InterPro" id="IPR011006">
    <property type="entry name" value="CheY-like_superfamily"/>
</dbReference>
<dbReference type="OrthoDB" id="673128at2"/>
<dbReference type="Proteomes" id="UP000182510">
    <property type="component" value="Chromosome"/>
</dbReference>
<keyword evidence="1" id="KW-0597">Phosphoprotein</keyword>
<dbReference type="PANTHER" id="PTHR44520">
    <property type="entry name" value="RESPONSE REGULATOR RCP1-RELATED"/>
    <property type="match status" value="1"/>
</dbReference>
<evidence type="ECO:0000313" key="4">
    <source>
        <dbReference type="Proteomes" id="UP000182510"/>
    </source>
</evidence>